<dbReference type="InterPro" id="IPR012827">
    <property type="entry name" value="Hemerythrin_metal-bd"/>
</dbReference>
<sequence>MSVVQWNDDLSSGFKEIDDQHKELINRVNKLLDACNSGKGRQEIADTLNFLADYVVEHFNSEEKYMKQYNYPGLSEQIEQHKYFVNYVGELRNEFDKNGPSIALTMKLSKNLVDWLVNHIMKVDKKAGAFLRERVR</sequence>
<keyword evidence="2" id="KW-0479">Metal-binding</keyword>
<reference evidence="5" key="1">
    <citation type="journal article" date="2020" name="mSystems">
        <title>Genome- and Community-Level Interaction Insights into Carbon Utilization and Element Cycling Functions of Hydrothermarchaeota in Hydrothermal Sediment.</title>
        <authorList>
            <person name="Zhou Z."/>
            <person name="Liu Y."/>
            <person name="Xu W."/>
            <person name="Pan J."/>
            <person name="Luo Z.H."/>
            <person name="Li M."/>
        </authorList>
    </citation>
    <scope>NUCLEOTIDE SEQUENCE [LARGE SCALE GENOMIC DNA]</scope>
    <source>
        <strain evidence="5">SpSt-1019</strain>
    </source>
</reference>
<dbReference type="AlphaFoldDB" id="A0A7C5P7D5"/>
<dbReference type="InterPro" id="IPR050669">
    <property type="entry name" value="Hemerythrin"/>
</dbReference>
<dbReference type="Pfam" id="PF01814">
    <property type="entry name" value="Hemerythrin"/>
    <property type="match status" value="1"/>
</dbReference>
<dbReference type="PANTHER" id="PTHR37164">
    <property type="entry name" value="BACTERIOHEMERYTHRIN"/>
    <property type="match status" value="1"/>
</dbReference>
<evidence type="ECO:0000256" key="3">
    <source>
        <dbReference type="ARBA" id="ARBA00023004"/>
    </source>
</evidence>
<comment type="caution">
    <text evidence="5">The sequence shown here is derived from an EMBL/GenBank/DDBJ whole genome shotgun (WGS) entry which is preliminary data.</text>
</comment>
<evidence type="ECO:0000313" key="5">
    <source>
        <dbReference type="EMBL" id="HHI65205.1"/>
    </source>
</evidence>
<evidence type="ECO:0000259" key="4">
    <source>
        <dbReference type="Pfam" id="PF01814"/>
    </source>
</evidence>
<dbReference type="NCBIfam" id="TIGR02481">
    <property type="entry name" value="hemeryth_dom"/>
    <property type="match status" value="1"/>
</dbReference>
<dbReference type="SUPFAM" id="SSF47188">
    <property type="entry name" value="Hemerythrin-like"/>
    <property type="match status" value="1"/>
</dbReference>
<keyword evidence="3" id="KW-0408">Iron</keyword>
<evidence type="ECO:0000256" key="1">
    <source>
        <dbReference type="ARBA" id="ARBA00010587"/>
    </source>
</evidence>
<dbReference type="NCBIfam" id="NF033749">
    <property type="entry name" value="bact_hemeryth"/>
    <property type="match status" value="1"/>
</dbReference>
<name>A0A7C5P7D5_9BACT</name>
<dbReference type="InterPro" id="IPR012312">
    <property type="entry name" value="Hemerythrin-like"/>
</dbReference>
<dbReference type="GO" id="GO:0046872">
    <property type="term" value="F:metal ion binding"/>
    <property type="evidence" value="ECO:0007669"/>
    <property type="project" value="UniProtKB-KW"/>
</dbReference>
<accession>A0A7C5P7D5</accession>
<comment type="similarity">
    <text evidence="1">Belongs to the hemerythrin family.</text>
</comment>
<dbReference type="CDD" id="cd12107">
    <property type="entry name" value="Hemerythrin"/>
    <property type="match status" value="1"/>
</dbReference>
<organism evidence="5">
    <name type="scientific">Thermodesulfobium narugense</name>
    <dbReference type="NCBI Taxonomy" id="184064"/>
    <lineage>
        <taxon>Bacteria</taxon>
        <taxon>Pseudomonadati</taxon>
        <taxon>Thermodesulfobiota</taxon>
        <taxon>Thermodesulfobiia</taxon>
        <taxon>Thermodesulfobiales</taxon>
        <taxon>Thermodesulfobiaceae</taxon>
        <taxon>Thermodesulfobium</taxon>
    </lineage>
</organism>
<dbReference type="Gene3D" id="1.20.120.50">
    <property type="entry name" value="Hemerythrin-like"/>
    <property type="match status" value="1"/>
</dbReference>
<dbReference type="InterPro" id="IPR035938">
    <property type="entry name" value="Hemerythrin-like_sf"/>
</dbReference>
<dbReference type="PANTHER" id="PTHR37164:SF1">
    <property type="entry name" value="BACTERIOHEMERYTHRIN"/>
    <property type="match status" value="1"/>
</dbReference>
<protein>
    <submittedName>
        <fullName evidence="5">Bacteriohemerythrin</fullName>
    </submittedName>
</protein>
<feature type="domain" description="Hemerythrin-like" evidence="4">
    <location>
        <begin position="14"/>
        <end position="126"/>
    </location>
</feature>
<evidence type="ECO:0000256" key="2">
    <source>
        <dbReference type="ARBA" id="ARBA00022723"/>
    </source>
</evidence>
<gene>
    <name evidence="5" type="ORF">ENL70_01480</name>
</gene>
<proteinExistence type="inferred from homology"/>
<dbReference type="EMBL" id="DRUY01000050">
    <property type="protein sequence ID" value="HHI65205.1"/>
    <property type="molecule type" value="Genomic_DNA"/>
</dbReference>